<dbReference type="STRING" id="572036.SAMN05661099_1496"/>
<gene>
    <name evidence="6" type="ORF">SAMN05661099_1496</name>
</gene>
<dbReference type="Gene3D" id="3.40.50.2300">
    <property type="match status" value="1"/>
</dbReference>
<dbReference type="EMBL" id="FUYR01000001">
    <property type="protein sequence ID" value="SKB44974.1"/>
    <property type="molecule type" value="Genomic_DNA"/>
</dbReference>
<dbReference type="InterPro" id="IPR058245">
    <property type="entry name" value="NreC/VraR/RcsB-like_REC"/>
</dbReference>
<feature type="domain" description="HTH luxR-type" evidence="4">
    <location>
        <begin position="143"/>
        <end position="208"/>
    </location>
</feature>
<protein>
    <submittedName>
        <fullName evidence="6">Two component transcriptional regulator, LuxR family</fullName>
    </submittedName>
</protein>
<dbReference type="InterPro" id="IPR001789">
    <property type="entry name" value="Sig_transdc_resp-reg_receiver"/>
</dbReference>
<dbReference type="InterPro" id="IPR016032">
    <property type="entry name" value="Sig_transdc_resp-reg_C-effctor"/>
</dbReference>
<dbReference type="InterPro" id="IPR000792">
    <property type="entry name" value="Tscrpt_reg_LuxR_C"/>
</dbReference>
<keyword evidence="7" id="KW-1185">Reference proteome</keyword>
<dbReference type="SMART" id="SM00448">
    <property type="entry name" value="REC"/>
    <property type="match status" value="1"/>
</dbReference>
<dbReference type="PANTHER" id="PTHR43214:SF43">
    <property type="entry name" value="TWO-COMPONENT RESPONSE REGULATOR"/>
    <property type="match status" value="1"/>
</dbReference>
<dbReference type="SUPFAM" id="SSF46894">
    <property type="entry name" value="C-terminal effector domain of the bipartite response regulators"/>
    <property type="match status" value="1"/>
</dbReference>
<dbReference type="PROSITE" id="PS50043">
    <property type="entry name" value="HTH_LUXR_2"/>
    <property type="match status" value="1"/>
</dbReference>
<evidence type="ECO:0000259" key="5">
    <source>
        <dbReference type="PROSITE" id="PS50110"/>
    </source>
</evidence>
<keyword evidence="1 3" id="KW-0597">Phosphoprotein</keyword>
<sequence>MTDKENIRIILIEDDEVIRNGYSFLLGQVDGYEIVSTYGSCEEAVKNLRIDNPDVILLDVELPGINGVEAIPLLKSIVPFANILVLTVHDSQKTVFEAFSNGAAGYITKNTPPPKILEAIKEVYEGGSPMSVNIARLVVESFQKSKESPLSKRETEVLKLISYGKNRAQIAEELFINVSTVKTHIKNIYVKLDVDTRDKALKNARRDRLI</sequence>
<dbReference type="SUPFAM" id="SSF52172">
    <property type="entry name" value="CheY-like"/>
    <property type="match status" value="1"/>
</dbReference>
<feature type="domain" description="Response regulatory" evidence="5">
    <location>
        <begin position="8"/>
        <end position="124"/>
    </location>
</feature>
<accession>A0A1T5BCE4</accession>
<reference evidence="7" key="1">
    <citation type="submission" date="2017-02" db="EMBL/GenBank/DDBJ databases">
        <authorList>
            <person name="Varghese N."/>
            <person name="Submissions S."/>
        </authorList>
    </citation>
    <scope>NUCLEOTIDE SEQUENCE [LARGE SCALE GENOMIC DNA]</scope>
    <source>
        <strain evidence="7">DSM 22385</strain>
    </source>
</reference>
<evidence type="ECO:0000256" key="2">
    <source>
        <dbReference type="ARBA" id="ARBA00023125"/>
    </source>
</evidence>
<dbReference type="GO" id="GO:0006355">
    <property type="term" value="P:regulation of DNA-templated transcription"/>
    <property type="evidence" value="ECO:0007669"/>
    <property type="project" value="InterPro"/>
</dbReference>
<dbReference type="RefSeq" id="WP_079701966.1">
    <property type="nucleotide sequence ID" value="NZ_FUYR01000001.1"/>
</dbReference>
<evidence type="ECO:0000256" key="1">
    <source>
        <dbReference type="ARBA" id="ARBA00022553"/>
    </source>
</evidence>
<proteinExistence type="predicted"/>
<dbReference type="CDD" id="cd17535">
    <property type="entry name" value="REC_NarL-like"/>
    <property type="match status" value="1"/>
</dbReference>
<organism evidence="6 7">
    <name type="scientific">Daejeonella lutea</name>
    <dbReference type="NCBI Taxonomy" id="572036"/>
    <lineage>
        <taxon>Bacteria</taxon>
        <taxon>Pseudomonadati</taxon>
        <taxon>Bacteroidota</taxon>
        <taxon>Sphingobacteriia</taxon>
        <taxon>Sphingobacteriales</taxon>
        <taxon>Sphingobacteriaceae</taxon>
        <taxon>Daejeonella</taxon>
    </lineage>
</organism>
<keyword evidence="2" id="KW-0238">DNA-binding</keyword>
<evidence type="ECO:0000256" key="3">
    <source>
        <dbReference type="PROSITE-ProRule" id="PRU00169"/>
    </source>
</evidence>
<evidence type="ECO:0000259" key="4">
    <source>
        <dbReference type="PROSITE" id="PS50043"/>
    </source>
</evidence>
<feature type="modified residue" description="4-aspartylphosphate" evidence="3">
    <location>
        <position position="59"/>
    </location>
</feature>
<dbReference type="PROSITE" id="PS50110">
    <property type="entry name" value="RESPONSE_REGULATORY"/>
    <property type="match status" value="1"/>
</dbReference>
<dbReference type="InterPro" id="IPR039420">
    <property type="entry name" value="WalR-like"/>
</dbReference>
<dbReference type="Pfam" id="PF00196">
    <property type="entry name" value="GerE"/>
    <property type="match status" value="1"/>
</dbReference>
<dbReference type="Pfam" id="PF00072">
    <property type="entry name" value="Response_reg"/>
    <property type="match status" value="1"/>
</dbReference>
<dbReference type="CDD" id="cd06170">
    <property type="entry name" value="LuxR_C_like"/>
    <property type="match status" value="1"/>
</dbReference>
<dbReference type="AlphaFoldDB" id="A0A1T5BCE4"/>
<dbReference type="GO" id="GO:0003677">
    <property type="term" value="F:DNA binding"/>
    <property type="evidence" value="ECO:0007669"/>
    <property type="project" value="UniProtKB-KW"/>
</dbReference>
<name>A0A1T5BCE4_9SPHI</name>
<dbReference type="Proteomes" id="UP000189981">
    <property type="component" value="Unassembled WGS sequence"/>
</dbReference>
<dbReference type="PANTHER" id="PTHR43214">
    <property type="entry name" value="TWO-COMPONENT RESPONSE REGULATOR"/>
    <property type="match status" value="1"/>
</dbReference>
<dbReference type="InterPro" id="IPR011006">
    <property type="entry name" value="CheY-like_superfamily"/>
</dbReference>
<dbReference type="SMART" id="SM00421">
    <property type="entry name" value="HTH_LUXR"/>
    <property type="match status" value="1"/>
</dbReference>
<evidence type="ECO:0000313" key="6">
    <source>
        <dbReference type="EMBL" id="SKB44974.1"/>
    </source>
</evidence>
<dbReference type="GO" id="GO:0000160">
    <property type="term" value="P:phosphorelay signal transduction system"/>
    <property type="evidence" value="ECO:0007669"/>
    <property type="project" value="InterPro"/>
</dbReference>
<dbReference type="OrthoDB" id="9797341at2"/>
<evidence type="ECO:0000313" key="7">
    <source>
        <dbReference type="Proteomes" id="UP000189981"/>
    </source>
</evidence>
<dbReference type="PRINTS" id="PR00038">
    <property type="entry name" value="HTHLUXR"/>
</dbReference>